<keyword evidence="3" id="KW-1185">Reference proteome</keyword>
<comment type="caution">
    <text evidence="2">The sequence shown here is derived from an EMBL/GenBank/DDBJ whole genome shotgun (WGS) entry which is preliminary data.</text>
</comment>
<sequence length="185" mass="19545">MVVTQWQERKAVGDAHEQRVAAALAAQGWTVERCGQSAYPPVIRQALAGTTSALRWFPDLIAARAGEIVTIGAKDCMPSSSSGRYAVADEAVHVGLQFIAANRPTPLSYVFGDLRVLTRSRSSTTPATPNAVTTAPTAWSAPARRTPSTRLRLPSAVARGGLTVHRAARATPAGPRRSHPGRGSV</sequence>
<proteinExistence type="predicted"/>
<accession>A0A918C6C9</accession>
<organism evidence="2 3">
    <name type="scientific">Streptomyces pilosus</name>
    <dbReference type="NCBI Taxonomy" id="28893"/>
    <lineage>
        <taxon>Bacteria</taxon>
        <taxon>Bacillati</taxon>
        <taxon>Actinomycetota</taxon>
        <taxon>Actinomycetes</taxon>
        <taxon>Kitasatosporales</taxon>
        <taxon>Streptomycetaceae</taxon>
        <taxon>Streptomyces</taxon>
    </lineage>
</organism>
<dbReference type="Proteomes" id="UP000656732">
    <property type="component" value="Unassembled WGS sequence"/>
</dbReference>
<dbReference type="EMBL" id="BMTU01000021">
    <property type="protein sequence ID" value="GGR08154.1"/>
    <property type="molecule type" value="Genomic_DNA"/>
</dbReference>
<feature type="region of interest" description="Disordered" evidence="1">
    <location>
        <begin position="121"/>
        <end position="146"/>
    </location>
</feature>
<feature type="region of interest" description="Disordered" evidence="1">
    <location>
        <begin position="166"/>
        <end position="185"/>
    </location>
</feature>
<protein>
    <submittedName>
        <fullName evidence="2">Uncharacterized protein</fullName>
    </submittedName>
</protein>
<feature type="compositionally biased region" description="Low complexity" evidence="1">
    <location>
        <begin position="121"/>
        <end position="138"/>
    </location>
</feature>
<dbReference type="RefSeq" id="WP_229847047.1">
    <property type="nucleotide sequence ID" value="NZ_BMTU01000021.1"/>
</dbReference>
<evidence type="ECO:0000256" key="1">
    <source>
        <dbReference type="SAM" id="MobiDB-lite"/>
    </source>
</evidence>
<evidence type="ECO:0000313" key="3">
    <source>
        <dbReference type="Proteomes" id="UP000656732"/>
    </source>
</evidence>
<reference evidence="2" key="2">
    <citation type="submission" date="2020-09" db="EMBL/GenBank/DDBJ databases">
        <authorList>
            <person name="Sun Q."/>
            <person name="Ohkuma M."/>
        </authorList>
    </citation>
    <scope>NUCLEOTIDE SEQUENCE</scope>
    <source>
        <strain evidence="2">JCM 4403</strain>
    </source>
</reference>
<name>A0A918C6C9_9ACTN</name>
<dbReference type="AlphaFoldDB" id="A0A918C6C9"/>
<reference evidence="2" key="1">
    <citation type="journal article" date="2014" name="Int. J. Syst. Evol. Microbiol.">
        <title>Complete genome sequence of Corynebacterium casei LMG S-19264T (=DSM 44701T), isolated from a smear-ripened cheese.</title>
        <authorList>
            <consortium name="US DOE Joint Genome Institute (JGI-PGF)"/>
            <person name="Walter F."/>
            <person name="Albersmeier A."/>
            <person name="Kalinowski J."/>
            <person name="Ruckert C."/>
        </authorList>
    </citation>
    <scope>NUCLEOTIDE SEQUENCE</scope>
    <source>
        <strain evidence="2">JCM 4403</strain>
    </source>
</reference>
<evidence type="ECO:0000313" key="2">
    <source>
        <dbReference type="EMBL" id="GGR08154.1"/>
    </source>
</evidence>
<gene>
    <name evidence="2" type="ORF">GCM10010280_64860</name>
</gene>
<feature type="compositionally biased region" description="Basic residues" evidence="1">
    <location>
        <begin position="176"/>
        <end position="185"/>
    </location>
</feature>